<evidence type="ECO:0000313" key="3">
    <source>
        <dbReference type="Proteomes" id="UP000020103"/>
    </source>
</evidence>
<proteinExistence type="predicted"/>
<dbReference type="Pfam" id="PF19575">
    <property type="entry name" value="HTH_58"/>
    <property type="match status" value="1"/>
</dbReference>
<organism evidence="2 3">
    <name type="scientific">Mycobacteroides abscessus 21</name>
    <dbReference type="NCBI Taxonomy" id="1299324"/>
    <lineage>
        <taxon>Bacteria</taxon>
        <taxon>Bacillati</taxon>
        <taxon>Actinomycetota</taxon>
        <taxon>Actinomycetes</taxon>
        <taxon>Mycobacteriales</taxon>
        <taxon>Mycobacteriaceae</taxon>
        <taxon>Mycobacteroides</taxon>
        <taxon>Mycobacteroides abscessus</taxon>
    </lineage>
</organism>
<name>A0A829Q7N8_9MYCO</name>
<accession>A0A829Q7N8</accession>
<gene>
    <name evidence="2" type="ORF">I543_5164</name>
</gene>
<dbReference type="Proteomes" id="UP000020103">
    <property type="component" value="Unassembled WGS sequence"/>
</dbReference>
<reference evidence="2 3" key="1">
    <citation type="submission" date="2013-12" db="EMBL/GenBank/DDBJ databases">
        <authorList>
            <person name="Madinger N."/>
            <person name="Lenaerts A."/>
            <person name="Ordway D."/>
            <person name="DeGroote M.A."/>
            <person name="Parker T."/>
            <person name="Sizemore C."/>
            <person name="Tallon L.J."/>
            <person name="Sadzewicz L.K."/>
            <person name="Sengamalay N."/>
            <person name="Fraser C.M."/>
            <person name="Hine E."/>
            <person name="Shefchek K.A."/>
            <person name="Das S.P."/>
            <person name="Tettelin H."/>
        </authorList>
    </citation>
    <scope>NUCLEOTIDE SEQUENCE [LARGE SCALE GENOMIC DNA]</scope>
    <source>
        <strain evidence="2 3">21</strain>
    </source>
</reference>
<evidence type="ECO:0000259" key="1">
    <source>
        <dbReference type="Pfam" id="PF19575"/>
    </source>
</evidence>
<dbReference type="AlphaFoldDB" id="A0A829Q7N8"/>
<comment type="caution">
    <text evidence="2">The sequence shown here is derived from an EMBL/GenBank/DDBJ whole genome shotgun (WGS) entry which is preliminary data.</text>
</comment>
<dbReference type="EMBL" id="JAOF01000001">
    <property type="protein sequence ID" value="EUA48591.1"/>
    <property type="molecule type" value="Genomic_DNA"/>
</dbReference>
<protein>
    <recommendedName>
        <fullName evidence="1">Helix-turn-helix domain-containing protein</fullName>
    </recommendedName>
</protein>
<evidence type="ECO:0000313" key="2">
    <source>
        <dbReference type="EMBL" id="EUA48591.1"/>
    </source>
</evidence>
<feature type="domain" description="Helix-turn-helix" evidence="1">
    <location>
        <begin position="9"/>
        <end position="37"/>
    </location>
</feature>
<sequence length="50" mass="5491">MGIDVHPNAAMKAEYGADASIRAIAFVHSHSYGYVHAHRDRNTAAQPRQT</sequence>
<dbReference type="InterPro" id="IPR045745">
    <property type="entry name" value="HTH_58_Actinobacteria-type"/>
</dbReference>